<dbReference type="GeneID" id="107477347"/>
<name>A0A6P4CLH6_ARADU</name>
<dbReference type="RefSeq" id="XP_015952831.1">
    <property type="nucleotide sequence ID" value="XM_016097345.3"/>
</dbReference>
<keyword evidence="5" id="KW-1185">Reference proteome</keyword>
<organism evidence="6">
    <name type="scientific">Arachis duranensis</name>
    <name type="common">Wild peanut</name>
    <dbReference type="NCBI Taxonomy" id="130453"/>
    <lineage>
        <taxon>Eukaryota</taxon>
        <taxon>Viridiplantae</taxon>
        <taxon>Streptophyta</taxon>
        <taxon>Embryophyta</taxon>
        <taxon>Tracheophyta</taxon>
        <taxon>Spermatophyta</taxon>
        <taxon>Magnoliopsida</taxon>
        <taxon>eudicotyledons</taxon>
        <taxon>Gunneridae</taxon>
        <taxon>Pentapetalae</taxon>
        <taxon>rosids</taxon>
        <taxon>fabids</taxon>
        <taxon>Fabales</taxon>
        <taxon>Fabaceae</taxon>
        <taxon>Papilionoideae</taxon>
        <taxon>50 kb inversion clade</taxon>
        <taxon>dalbergioids sensu lato</taxon>
        <taxon>Dalbergieae</taxon>
        <taxon>Pterocarpus clade</taxon>
        <taxon>Arachis</taxon>
    </lineage>
</organism>
<dbReference type="Pfam" id="PF00685">
    <property type="entry name" value="Sulfotransfer_1"/>
    <property type="match status" value="1"/>
</dbReference>
<dbReference type="KEGG" id="adu:107477347"/>
<dbReference type="InterPro" id="IPR000863">
    <property type="entry name" value="Sulfotransferase_dom"/>
</dbReference>
<accession>A0A6P4CLH6</accession>
<reference evidence="5" key="1">
    <citation type="journal article" date="2016" name="Nat. Genet.">
        <title>The genome sequences of Arachis duranensis and Arachis ipaensis, the diploid ancestors of cultivated peanut.</title>
        <authorList>
            <person name="Bertioli D.J."/>
            <person name="Cannon S.B."/>
            <person name="Froenicke L."/>
            <person name="Huang G."/>
            <person name="Farmer A.D."/>
            <person name="Cannon E.K."/>
            <person name="Liu X."/>
            <person name="Gao D."/>
            <person name="Clevenger J."/>
            <person name="Dash S."/>
            <person name="Ren L."/>
            <person name="Moretzsohn M.C."/>
            <person name="Shirasawa K."/>
            <person name="Huang W."/>
            <person name="Vidigal B."/>
            <person name="Abernathy B."/>
            <person name="Chu Y."/>
            <person name="Niederhuth C.E."/>
            <person name="Umale P."/>
            <person name="Araujo A.C."/>
            <person name="Kozik A."/>
            <person name="Kim K.D."/>
            <person name="Burow M.D."/>
            <person name="Varshney R.K."/>
            <person name="Wang X."/>
            <person name="Zhang X."/>
            <person name="Barkley N."/>
            <person name="Guimaraes P.M."/>
            <person name="Isobe S."/>
            <person name="Guo B."/>
            <person name="Liao B."/>
            <person name="Stalker H.T."/>
            <person name="Schmitz R.J."/>
            <person name="Scheffler B.E."/>
            <person name="Leal-Bertioli S.C."/>
            <person name="Xun X."/>
            <person name="Jackson S.A."/>
            <person name="Michelmore R."/>
            <person name="Ozias-Akins P."/>
        </authorList>
    </citation>
    <scope>NUCLEOTIDE SEQUENCE [LARGE SCALE GENOMIC DNA]</scope>
    <source>
        <strain evidence="5">cv. V14167</strain>
    </source>
</reference>
<comment type="similarity">
    <text evidence="1 3">Belongs to the sulfotransferase 1 family.</text>
</comment>
<dbReference type="PANTHER" id="PTHR11783">
    <property type="entry name" value="SULFOTRANSFERASE SULT"/>
    <property type="match status" value="1"/>
</dbReference>
<dbReference type="EC" id="2.8.2.-" evidence="3"/>
<evidence type="ECO:0000313" key="5">
    <source>
        <dbReference type="Proteomes" id="UP000515211"/>
    </source>
</evidence>
<evidence type="ECO:0000313" key="7">
    <source>
        <dbReference type="RefSeq" id="XP_052113423.1"/>
    </source>
</evidence>
<keyword evidence="2 3" id="KW-0808">Transferase</keyword>
<evidence type="ECO:0000256" key="3">
    <source>
        <dbReference type="RuleBase" id="RU361155"/>
    </source>
</evidence>
<dbReference type="InterPro" id="IPR027417">
    <property type="entry name" value="P-loop_NTPase"/>
</dbReference>
<proteinExistence type="inferred from homology"/>
<dbReference type="OrthoDB" id="1394356at2759"/>
<dbReference type="GO" id="GO:0008146">
    <property type="term" value="F:sulfotransferase activity"/>
    <property type="evidence" value="ECO:0007669"/>
    <property type="project" value="InterPro"/>
</dbReference>
<dbReference type="AlphaFoldDB" id="A0A6P4CLH6"/>
<evidence type="ECO:0000259" key="4">
    <source>
        <dbReference type="Pfam" id="PF00685"/>
    </source>
</evidence>
<evidence type="ECO:0000313" key="6">
    <source>
        <dbReference type="RefSeq" id="XP_015952831.1"/>
    </source>
</evidence>
<dbReference type="SUPFAM" id="SSF52540">
    <property type="entry name" value="P-loop containing nucleoside triphosphate hydrolases"/>
    <property type="match status" value="1"/>
</dbReference>
<evidence type="ECO:0000256" key="1">
    <source>
        <dbReference type="ARBA" id="ARBA00005771"/>
    </source>
</evidence>
<sequence length="339" mass="39161">MAEDQPSLLQKFVQDELPQELRDLVSNLPMENGWAEKHLYQYQGFWYNPFILQALVTLQKHFHANDNDIFLVSIPKSGTTWLKALAFSIVNRSKYPNFQNHPLINNNPHALVPFLEFDLNSSNEFLPNFNSLSRSSSLFSSSPRIISTHFPYVSLPNSVKESSCKIVYLCRDPKDILISRWHFTNKLRKGITDNFSLEDAFEMFCKGVSPGGPFWDHMLGYWNEGMKSSNNKKIMFLKYEEIKMNPLLVLKELAEFLGFPFSREEEAVGVMDDILKLCSFDNLSNLEVNTNGKTSFGVENNIFFRRGQVGDWKNYLTTEMVEKLNNIIANKLTEHGIQF</sequence>
<feature type="domain" description="Sulfotransferase" evidence="4">
    <location>
        <begin position="66"/>
        <end position="334"/>
    </location>
</feature>
<protein>
    <recommendedName>
        <fullName evidence="3">Sulfotransferase</fullName>
        <ecNumber evidence="3">2.8.2.-</ecNumber>
    </recommendedName>
</protein>
<gene>
    <name evidence="6" type="primary">LOC107477347</name>
    <name evidence="7" type="synonym">LOC127744827</name>
</gene>
<dbReference type="RefSeq" id="XP_052113423.1">
    <property type="nucleotide sequence ID" value="XM_052257463.1"/>
</dbReference>
<dbReference type="Gene3D" id="3.40.50.300">
    <property type="entry name" value="P-loop containing nucleotide triphosphate hydrolases"/>
    <property type="match status" value="1"/>
</dbReference>
<dbReference type="KEGG" id="adu:127744827"/>
<evidence type="ECO:0000256" key="2">
    <source>
        <dbReference type="ARBA" id="ARBA00022679"/>
    </source>
</evidence>
<dbReference type="Proteomes" id="UP000515211">
    <property type="component" value="Chromosome 1"/>
</dbReference>
<reference evidence="6" key="2">
    <citation type="submission" date="2023-09" db="UniProtKB">
        <authorList>
            <consortium name="RefSeq"/>
        </authorList>
    </citation>
    <scope>IDENTIFICATION</scope>
    <source>
        <tissue evidence="6 7">Whole plant</tissue>
    </source>
</reference>